<feature type="compositionally biased region" description="Basic and acidic residues" evidence="1">
    <location>
        <begin position="767"/>
        <end position="776"/>
    </location>
</feature>
<accession>A0A4S8JNN7</accession>
<feature type="compositionally biased region" description="Acidic residues" evidence="1">
    <location>
        <begin position="777"/>
        <end position="787"/>
    </location>
</feature>
<feature type="compositionally biased region" description="Low complexity" evidence="1">
    <location>
        <begin position="697"/>
        <end position="712"/>
    </location>
</feature>
<protein>
    <recommendedName>
        <fullName evidence="7">DUF4378 domain-containing protein</fullName>
    </recommendedName>
</protein>
<feature type="region of interest" description="Disordered" evidence="1">
    <location>
        <begin position="203"/>
        <end position="246"/>
    </location>
</feature>
<dbReference type="STRING" id="52838.A0A4S8JNN7"/>
<proteinExistence type="predicted"/>
<evidence type="ECO:0000313" key="6">
    <source>
        <dbReference type="Proteomes" id="UP000317650"/>
    </source>
</evidence>
<dbReference type="Pfam" id="PF14383">
    <property type="entry name" value="VARLMGL"/>
    <property type="match status" value="1"/>
</dbReference>
<dbReference type="InterPro" id="IPR032795">
    <property type="entry name" value="DUF3741-assoc"/>
</dbReference>
<evidence type="ECO:0000259" key="4">
    <source>
        <dbReference type="Pfam" id="PF14383"/>
    </source>
</evidence>
<dbReference type="AlphaFoldDB" id="A0A4S8JNN7"/>
<evidence type="ECO:0000256" key="1">
    <source>
        <dbReference type="SAM" id="MobiDB-lite"/>
    </source>
</evidence>
<evidence type="ECO:0000256" key="2">
    <source>
        <dbReference type="SAM" id="Phobius"/>
    </source>
</evidence>
<name>A0A4S8JNN7_MUSBA</name>
<dbReference type="InterPro" id="IPR025486">
    <property type="entry name" value="DUF4378"/>
</dbReference>
<dbReference type="Pfam" id="PF14309">
    <property type="entry name" value="DUF4378"/>
    <property type="match status" value="1"/>
</dbReference>
<dbReference type="PANTHER" id="PTHR40836:SF4">
    <property type="entry name" value="RB1-INDUCIBLE COILED-COIL PROTEIN"/>
    <property type="match status" value="1"/>
</dbReference>
<feature type="compositionally biased region" description="Low complexity" evidence="1">
    <location>
        <begin position="203"/>
        <end position="216"/>
    </location>
</feature>
<comment type="caution">
    <text evidence="5">The sequence shown here is derived from an EMBL/GenBank/DDBJ whole genome shotgun (WGS) entry which is preliminary data.</text>
</comment>
<feature type="compositionally biased region" description="Basic and acidic residues" evidence="1">
    <location>
        <begin position="229"/>
        <end position="246"/>
    </location>
</feature>
<gene>
    <name evidence="5" type="ORF">C4D60_Mb01t20850</name>
</gene>
<dbReference type="PANTHER" id="PTHR40836">
    <property type="entry name" value="RB1-INDUCIBLE COILED-COIL PROTEIN"/>
    <property type="match status" value="1"/>
</dbReference>
<dbReference type="EMBL" id="PYDT01000004">
    <property type="protein sequence ID" value="THU63913.1"/>
    <property type="molecule type" value="Genomic_DNA"/>
</dbReference>
<reference evidence="5 6" key="1">
    <citation type="journal article" date="2019" name="Nat. Plants">
        <title>Genome sequencing of Musa balbisiana reveals subgenome evolution and function divergence in polyploid bananas.</title>
        <authorList>
            <person name="Yao X."/>
        </authorList>
    </citation>
    <scope>NUCLEOTIDE SEQUENCE [LARGE SCALE GENOMIC DNA]</scope>
    <source>
        <strain evidence="6">cv. DH-PKW</strain>
        <tissue evidence="5">Leaves</tissue>
    </source>
</reference>
<organism evidence="5 6">
    <name type="scientific">Musa balbisiana</name>
    <name type="common">Banana</name>
    <dbReference type="NCBI Taxonomy" id="52838"/>
    <lineage>
        <taxon>Eukaryota</taxon>
        <taxon>Viridiplantae</taxon>
        <taxon>Streptophyta</taxon>
        <taxon>Embryophyta</taxon>
        <taxon>Tracheophyta</taxon>
        <taxon>Spermatophyta</taxon>
        <taxon>Magnoliopsida</taxon>
        <taxon>Liliopsida</taxon>
        <taxon>Zingiberales</taxon>
        <taxon>Musaceae</taxon>
        <taxon>Musa</taxon>
    </lineage>
</organism>
<feature type="domain" description="DUF3741" evidence="4">
    <location>
        <begin position="159"/>
        <end position="175"/>
    </location>
</feature>
<keyword evidence="6" id="KW-1185">Reference proteome</keyword>
<feature type="domain" description="DUF4378" evidence="3">
    <location>
        <begin position="804"/>
        <end position="968"/>
    </location>
</feature>
<evidence type="ECO:0008006" key="7">
    <source>
        <dbReference type="Google" id="ProtNLM"/>
    </source>
</evidence>
<evidence type="ECO:0000313" key="5">
    <source>
        <dbReference type="EMBL" id="THU63913.1"/>
    </source>
</evidence>
<keyword evidence="2" id="KW-0812">Transmembrane</keyword>
<keyword evidence="2" id="KW-1133">Transmembrane helix</keyword>
<feature type="transmembrane region" description="Helical" evidence="2">
    <location>
        <begin position="21"/>
        <end position="39"/>
    </location>
</feature>
<feature type="region of interest" description="Disordered" evidence="1">
    <location>
        <begin position="693"/>
        <end position="717"/>
    </location>
</feature>
<feature type="compositionally biased region" description="Polar residues" evidence="1">
    <location>
        <begin position="217"/>
        <end position="228"/>
    </location>
</feature>
<sequence length="979" mass="110275">MVELLRRSHLSKRRRRGKRNGFLLRFSFPALLLSCIPVLKSTTFPPLLYGFQLVEGRLSSGPDVLLHFDPRVGRCGDHQAIPFAVPALKKLAHKKHGDGFEAPRNSLDISIDTSIGYYYVPEDNLVKHPSKMYYSPNGTPMKKLIDGEISKRTTESKVTPSVVARLMGMDSMPSEECRKIHAKELKADRLRKAMEVNKIMESSLGLETSRSSTSSRQTKQNTLLNGNQRDPKAEKTRKPRKHPQEELLQKFKKEFETWQASKLREHPGSQKNHILGDVKDHQIIAQEILNKEKMAKYLDTQKILAEKKPTEAKDVVSTAKQNVDTQRGSSLQDHGHLNRQCQFISKNNMAMKLGTRANDSEFLTVTKNDKKQERSCSPTRIVILKPNFDRIDGNEELLAASTDNLGKEFAMEDFLEEVKERLKHEIQGKNRSNARGRGTGIGTSFGERTIDPKQIARDIAKHIRESVTKDIGSTLIRSESTRSIRSDLQVNSPDSPEFIRRDTRKYVSEKSKNVLKNEIILGKSRINHECSDASSINKEKAMPKLMSDFSNKGKKMNLWKDKKAVTESIPRQKGKIVALDAESVSQWNLIRSFSAPVSGTAFGKLLLEDHHITGTQICRKQEASEHGFSEFGKQRKDSFSLKGRVSSLKHNFNLKGKLFGKTARLIKEPTASGFNSAKEIPTAPSIIINSGITQENSTEVPPSPASVSSSTPDEFCKQDNPSPISPLEVMDHHTSPCVSEELSSNAPEPHLLEHVEYFGSEMAVENQPHKQETMEKESEDGSEMEVEEQPHKKETIEKENGDAAYLQDILVTAGFYEDRSTDQSTKLDALTRPISLQVFEQVEEACSKYGKLETESTIIHNDDPAIGHKLLFDLVNEALQSVLGPKINCSMFKRWILGPAASSSQGRSLLDDLWNQIQSYLNSPMDESDTLNSMVVQDLKMTTWPTILYEDIDVVARQIERVVLRDIIFDIARDMCLCK</sequence>
<evidence type="ECO:0000259" key="3">
    <source>
        <dbReference type="Pfam" id="PF14309"/>
    </source>
</evidence>
<dbReference type="Proteomes" id="UP000317650">
    <property type="component" value="Chromosome 1"/>
</dbReference>
<feature type="region of interest" description="Disordered" evidence="1">
    <location>
        <begin position="766"/>
        <end position="788"/>
    </location>
</feature>
<keyword evidence="2" id="KW-0472">Membrane</keyword>